<feature type="transmembrane region" description="Helical" evidence="1">
    <location>
        <begin position="150"/>
        <end position="170"/>
    </location>
</feature>
<dbReference type="Proteomes" id="UP000008181">
    <property type="component" value="Chromosome 1"/>
</dbReference>
<reference evidence="2 3" key="1">
    <citation type="journal article" date="2011" name="Nat. Biotechnol.">
        <title>Comparative genomic analysis of the thermophilic biomass-degrading fungi Myceliophthora thermophila and Thielavia terrestris.</title>
        <authorList>
            <person name="Berka R.M."/>
            <person name="Grigoriev I.V."/>
            <person name="Otillar R."/>
            <person name="Salamov A."/>
            <person name="Grimwood J."/>
            <person name="Reid I."/>
            <person name="Ishmael N."/>
            <person name="John T."/>
            <person name="Darmond C."/>
            <person name="Moisan M.-C."/>
            <person name="Henrissat B."/>
            <person name="Coutinho P.M."/>
            <person name="Lombard V."/>
            <person name="Natvig D.O."/>
            <person name="Lindquist E."/>
            <person name="Schmutz J."/>
            <person name="Lucas S."/>
            <person name="Harris P."/>
            <person name="Powlowski J."/>
            <person name="Bellemare A."/>
            <person name="Taylor D."/>
            <person name="Butler G."/>
            <person name="de Vries R.P."/>
            <person name="Allijn I.E."/>
            <person name="van den Brink J."/>
            <person name="Ushinsky S."/>
            <person name="Storms R."/>
            <person name="Powell A.J."/>
            <person name="Paulsen I.T."/>
            <person name="Elbourne L.D.H."/>
            <person name="Baker S.E."/>
            <person name="Magnuson J."/>
            <person name="LaBoissiere S."/>
            <person name="Clutterbuck A.J."/>
            <person name="Martinez D."/>
            <person name="Wogulis M."/>
            <person name="de Leon A.L."/>
            <person name="Rey M.W."/>
            <person name="Tsang A."/>
        </authorList>
    </citation>
    <scope>NUCLEOTIDE SEQUENCE [LARGE SCALE GENOMIC DNA]</scope>
    <source>
        <strain evidence="3">ATCC 38088 / NRRL 8126</strain>
    </source>
</reference>
<keyword evidence="1" id="KW-0812">Transmembrane</keyword>
<keyword evidence="3" id="KW-1185">Reference proteome</keyword>
<keyword evidence="1" id="KW-0472">Membrane</keyword>
<dbReference type="RefSeq" id="XP_003650966.1">
    <property type="nucleotide sequence ID" value="XM_003650918.1"/>
</dbReference>
<protein>
    <recommendedName>
        <fullName evidence="4">MARVEL domain-containing protein</fullName>
    </recommendedName>
</protein>
<sequence>MDKLPPKYVSSATTWRSKLALRTASALFLIIIAAIGGSLANTPRVDVLGIMLILAPGLIAPFIWDIAEGICILCRGGHRGIHPGAIVAIDLLCWLGWVVIVFFMCVSGLITRARYFIDDYSGYDDYQYDTSKVTPEDAQLEQSIEAKGRVMAAFGCLTVVAHFMLFVIGCRETNIRSRMPQTVYVMQPIYSTEAVGPYQLGQVVGQPQPPMPQMPVFLQPPPSQLAARPSPAQAG</sequence>
<dbReference type="eggNOG" id="ENOG502SRWI">
    <property type="taxonomic scope" value="Eukaryota"/>
</dbReference>
<evidence type="ECO:0000313" key="3">
    <source>
        <dbReference type="Proteomes" id="UP000008181"/>
    </source>
</evidence>
<dbReference type="KEGG" id="ttt:THITE_2110917"/>
<feature type="transmembrane region" description="Helical" evidence="1">
    <location>
        <begin position="20"/>
        <end position="41"/>
    </location>
</feature>
<evidence type="ECO:0000256" key="1">
    <source>
        <dbReference type="SAM" id="Phobius"/>
    </source>
</evidence>
<proteinExistence type="predicted"/>
<evidence type="ECO:0008006" key="4">
    <source>
        <dbReference type="Google" id="ProtNLM"/>
    </source>
</evidence>
<organism evidence="2 3">
    <name type="scientific">Thermothielavioides terrestris (strain ATCC 38088 / NRRL 8126)</name>
    <name type="common">Thielavia terrestris</name>
    <dbReference type="NCBI Taxonomy" id="578455"/>
    <lineage>
        <taxon>Eukaryota</taxon>
        <taxon>Fungi</taxon>
        <taxon>Dikarya</taxon>
        <taxon>Ascomycota</taxon>
        <taxon>Pezizomycotina</taxon>
        <taxon>Sordariomycetes</taxon>
        <taxon>Sordariomycetidae</taxon>
        <taxon>Sordariales</taxon>
        <taxon>Chaetomiaceae</taxon>
        <taxon>Thermothielavioides</taxon>
        <taxon>Thermothielavioides terrestris</taxon>
    </lineage>
</organism>
<dbReference type="EMBL" id="CP003009">
    <property type="protein sequence ID" value="AEO64630.1"/>
    <property type="molecule type" value="Genomic_DNA"/>
</dbReference>
<feature type="transmembrane region" description="Helical" evidence="1">
    <location>
        <begin position="47"/>
        <end position="64"/>
    </location>
</feature>
<dbReference type="OrthoDB" id="5279542at2759"/>
<dbReference type="AlphaFoldDB" id="G2QV32"/>
<feature type="transmembrane region" description="Helical" evidence="1">
    <location>
        <begin position="85"/>
        <end position="110"/>
    </location>
</feature>
<gene>
    <name evidence="2" type="ORF">THITE_2110917</name>
</gene>
<keyword evidence="1" id="KW-1133">Transmembrane helix</keyword>
<dbReference type="HOGENOM" id="CLU_1046462_0_0_1"/>
<evidence type="ECO:0000313" key="2">
    <source>
        <dbReference type="EMBL" id="AEO64630.1"/>
    </source>
</evidence>
<accession>G2QV32</accession>
<dbReference type="STRING" id="578455.G2QV32"/>
<name>G2QV32_THETT</name>
<dbReference type="GeneID" id="11515629"/>